<protein>
    <submittedName>
        <fullName evidence="1">Uncharacterized protein</fullName>
    </submittedName>
</protein>
<dbReference type="AlphaFoldDB" id="X0TUI9"/>
<dbReference type="PROSITE" id="PS51257">
    <property type="entry name" value="PROKAR_LIPOPROTEIN"/>
    <property type="match status" value="1"/>
</dbReference>
<gene>
    <name evidence="1" type="ORF">S01H1_28441</name>
</gene>
<reference evidence="1" key="1">
    <citation type="journal article" date="2014" name="Front. Microbiol.">
        <title>High frequency of phylogenetically diverse reductive dehalogenase-homologous genes in deep subseafloor sedimentary metagenomes.</title>
        <authorList>
            <person name="Kawai M."/>
            <person name="Futagami T."/>
            <person name="Toyoda A."/>
            <person name="Takaki Y."/>
            <person name="Nishi S."/>
            <person name="Hori S."/>
            <person name="Arai W."/>
            <person name="Tsubouchi T."/>
            <person name="Morono Y."/>
            <person name="Uchiyama I."/>
            <person name="Ito T."/>
            <person name="Fujiyama A."/>
            <person name="Inagaki F."/>
            <person name="Takami H."/>
        </authorList>
    </citation>
    <scope>NUCLEOTIDE SEQUENCE</scope>
    <source>
        <strain evidence="1">Expedition CK06-06</strain>
    </source>
</reference>
<accession>X0TUI9</accession>
<proteinExistence type="predicted"/>
<comment type="caution">
    <text evidence="1">The sequence shown here is derived from an EMBL/GenBank/DDBJ whole genome shotgun (WGS) entry which is preliminary data.</text>
</comment>
<name>X0TUI9_9ZZZZ</name>
<organism evidence="1">
    <name type="scientific">marine sediment metagenome</name>
    <dbReference type="NCBI Taxonomy" id="412755"/>
    <lineage>
        <taxon>unclassified sequences</taxon>
        <taxon>metagenomes</taxon>
        <taxon>ecological metagenomes</taxon>
    </lineage>
</organism>
<feature type="non-terminal residue" evidence="1">
    <location>
        <position position="102"/>
    </location>
</feature>
<sequence length="102" mass="11680">MINRLSNTVCWLVLVIAFVVAGCKQEYKPDESDVLAYVPDVNTIVVTDNHTPRAIKATGGYQAWMETIKIELDCVVTFYNPDGSFYLTEQHYEIYPWSNSIR</sequence>
<evidence type="ECO:0000313" key="1">
    <source>
        <dbReference type="EMBL" id="GAF97253.1"/>
    </source>
</evidence>
<dbReference type="EMBL" id="BARS01017383">
    <property type="protein sequence ID" value="GAF97253.1"/>
    <property type="molecule type" value="Genomic_DNA"/>
</dbReference>